<comment type="caution">
    <text evidence="1">The sequence shown here is derived from an EMBL/GenBank/DDBJ whole genome shotgun (WGS) entry which is preliminary data.</text>
</comment>
<keyword evidence="2" id="KW-1185">Reference proteome</keyword>
<organism evidence="1 2">
    <name type="scientific">Zosterops borbonicus</name>
    <dbReference type="NCBI Taxonomy" id="364589"/>
    <lineage>
        <taxon>Eukaryota</taxon>
        <taxon>Metazoa</taxon>
        <taxon>Chordata</taxon>
        <taxon>Craniata</taxon>
        <taxon>Vertebrata</taxon>
        <taxon>Euteleostomi</taxon>
        <taxon>Archelosauria</taxon>
        <taxon>Archosauria</taxon>
        <taxon>Dinosauria</taxon>
        <taxon>Saurischia</taxon>
        <taxon>Theropoda</taxon>
        <taxon>Coelurosauria</taxon>
        <taxon>Aves</taxon>
        <taxon>Neognathae</taxon>
        <taxon>Neoaves</taxon>
        <taxon>Telluraves</taxon>
        <taxon>Australaves</taxon>
        <taxon>Passeriformes</taxon>
        <taxon>Sylvioidea</taxon>
        <taxon>Zosteropidae</taxon>
        <taxon>Zosterops</taxon>
    </lineage>
</organism>
<name>A0A8K1GZB3_9PASS</name>
<evidence type="ECO:0000313" key="1">
    <source>
        <dbReference type="EMBL" id="TRZ26842.1"/>
    </source>
</evidence>
<dbReference type="EMBL" id="SWJQ01000005">
    <property type="protein sequence ID" value="TRZ26842.1"/>
    <property type="molecule type" value="Genomic_DNA"/>
</dbReference>
<protein>
    <submittedName>
        <fullName evidence="1">Uncharacterized protein</fullName>
    </submittedName>
</protein>
<evidence type="ECO:0000313" key="2">
    <source>
        <dbReference type="Proteomes" id="UP000796761"/>
    </source>
</evidence>
<dbReference type="OrthoDB" id="10063766at2759"/>
<accession>A0A8K1GZB3</accession>
<sequence length="157" mass="17386">MWLAHMPGGYSVTMPSALVSPVPKQELTPGVSPSEGTDRLERGAEKKYLKFSKGKCRVLSLRKNNPRHQHGLGTDLLGSSSAEEDLGVLVDNRLSMSQQWVLVAKKAKGILGCIRKSIASKLRKVILPLCSALVRPHLKSSVQFWDPQDMDLLEWVQ</sequence>
<gene>
    <name evidence="1" type="ORF">HGM15179_000312</name>
</gene>
<dbReference type="PANTHER" id="PTHR33332">
    <property type="entry name" value="REVERSE TRANSCRIPTASE DOMAIN-CONTAINING PROTEIN"/>
    <property type="match status" value="1"/>
</dbReference>
<dbReference type="Proteomes" id="UP000796761">
    <property type="component" value="Unassembled WGS sequence"/>
</dbReference>
<reference evidence="1" key="1">
    <citation type="submission" date="2019-04" db="EMBL/GenBank/DDBJ databases">
        <title>Genome assembly of Zosterops borbonicus 15179.</title>
        <authorList>
            <person name="Leroy T."/>
            <person name="Anselmetti Y."/>
            <person name="Tilak M.-K."/>
            <person name="Nabholz B."/>
        </authorList>
    </citation>
    <scope>NUCLEOTIDE SEQUENCE</scope>
    <source>
        <strain evidence="1">HGM_15179</strain>
        <tissue evidence="1">Muscle</tissue>
    </source>
</reference>
<dbReference type="AlphaFoldDB" id="A0A8K1GZB3"/>
<proteinExistence type="predicted"/>